<evidence type="ECO:0000256" key="2">
    <source>
        <dbReference type="ARBA" id="ARBA00022801"/>
    </source>
</evidence>
<dbReference type="GO" id="GO:0006508">
    <property type="term" value="P:proteolysis"/>
    <property type="evidence" value="ECO:0007669"/>
    <property type="project" value="UniProtKB-KW"/>
</dbReference>
<keyword evidence="3" id="KW-0720">Serine protease</keyword>
<dbReference type="AlphaFoldDB" id="A0A1G1Z7J5"/>
<dbReference type="PANTHER" id="PTHR32060:SF30">
    <property type="entry name" value="CARBOXY-TERMINAL PROCESSING PROTEASE CTPA"/>
    <property type="match status" value="1"/>
</dbReference>
<sequence length="132" mass="14367">MVVSEEFSTGLKNIFRANGNMRLKDFPVVVLINEGSASASEILAGALRDNRGVKLVGAKSFGKGTVQELSPLNDGSTLKVTIAKWLLPKGDAIDKNGLEPDYKVELPADWTKDKPDPQLNKAMEVIETQIKK</sequence>
<dbReference type="PANTHER" id="PTHR32060">
    <property type="entry name" value="TAIL-SPECIFIC PROTEASE"/>
    <property type="match status" value="1"/>
</dbReference>
<dbReference type="InterPro" id="IPR029045">
    <property type="entry name" value="ClpP/crotonase-like_dom_sf"/>
</dbReference>
<dbReference type="GO" id="GO:0007165">
    <property type="term" value="P:signal transduction"/>
    <property type="evidence" value="ECO:0007669"/>
    <property type="project" value="TreeGrafter"/>
</dbReference>
<dbReference type="GO" id="GO:0008236">
    <property type="term" value="F:serine-type peptidase activity"/>
    <property type="evidence" value="ECO:0007669"/>
    <property type="project" value="UniProtKB-KW"/>
</dbReference>
<evidence type="ECO:0000256" key="1">
    <source>
        <dbReference type="ARBA" id="ARBA00022670"/>
    </source>
</evidence>
<dbReference type="InterPro" id="IPR004447">
    <property type="entry name" value="Peptidase_S41A"/>
</dbReference>
<feature type="domain" description="Tail specific protease" evidence="4">
    <location>
        <begin position="1"/>
        <end position="105"/>
    </location>
</feature>
<keyword evidence="2" id="KW-0378">Hydrolase</keyword>
<dbReference type="Pfam" id="PF03572">
    <property type="entry name" value="Peptidase_S41"/>
    <property type="match status" value="1"/>
</dbReference>
<dbReference type="STRING" id="1797690.A3B23_00710"/>
<evidence type="ECO:0000313" key="6">
    <source>
        <dbReference type="Proteomes" id="UP000178744"/>
    </source>
</evidence>
<dbReference type="EMBL" id="MHIY01000022">
    <property type="protein sequence ID" value="OGY59627.1"/>
    <property type="molecule type" value="Genomic_DNA"/>
</dbReference>
<organism evidence="5 6">
    <name type="scientific">Candidatus Colwellbacteria bacterium RIFCSPLOWO2_01_FULL_48_10</name>
    <dbReference type="NCBI Taxonomy" id="1797690"/>
    <lineage>
        <taxon>Bacteria</taxon>
        <taxon>Candidatus Colwelliibacteriota</taxon>
    </lineage>
</organism>
<dbReference type="CDD" id="cd07560">
    <property type="entry name" value="Peptidase_S41_CPP"/>
    <property type="match status" value="1"/>
</dbReference>
<dbReference type="SUPFAM" id="SSF52096">
    <property type="entry name" value="ClpP/crotonase"/>
    <property type="match status" value="1"/>
</dbReference>
<comment type="caution">
    <text evidence="5">The sequence shown here is derived from an EMBL/GenBank/DDBJ whole genome shotgun (WGS) entry which is preliminary data.</text>
</comment>
<evidence type="ECO:0000313" key="5">
    <source>
        <dbReference type="EMBL" id="OGY59627.1"/>
    </source>
</evidence>
<dbReference type="Gene3D" id="3.90.226.10">
    <property type="entry name" value="2-enoyl-CoA Hydratase, Chain A, domain 1"/>
    <property type="match status" value="1"/>
</dbReference>
<evidence type="ECO:0000256" key="3">
    <source>
        <dbReference type="ARBA" id="ARBA00022825"/>
    </source>
</evidence>
<proteinExistence type="predicted"/>
<dbReference type="Proteomes" id="UP000178744">
    <property type="component" value="Unassembled WGS sequence"/>
</dbReference>
<dbReference type="GO" id="GO:0030288">
    <property type="term" value="C:outer membrane-bounded periplasmic space"/>
    <property type="evidence" value="ECO:0007669"/>
    <property type="project" value="TreeGrafter"/>
</dbReference>
<gene>
    <name evidence="5" type="ORF">A3B23_00710</name>
</gene>
<accession>A0A1G1Z7J5</accession>
<name>A0A1G1Z7J5_9BACT</name>
<keyword evidence="1" id="KW-0645">Protease</keyword>
<dbReference type="GO" id="GO:0004175">
    <property type="term" value="F:endopeptidase activity"/>
    <property type="evidence" value="ECO:0007669"/>
    <property type="project" value="TreeGrafter"/>
</dbReference>
<evidence type="ECO:0000259" key="4">
    <source>
        <dbReference type="SMART" id="SM00245"/>
    </source>
</evidence>
<dbReference type="InterPro" id="IPR005151">
    <property type="entry name" value="Tail-specific_protease"/>
</dbReference>
<dbReference type="SMART" id="SM00245">
    <property type="entry name" value="TSPc"/>
    <property type="match status" value="1"/>
</dbReference>
<reference evidence="5 6" key="1">
    <citation type="journal article" date="2016" name="Nat. Commun.">
        <title>Thousands of microbial genomes shed light on interconnected biogeochemical processes in an aquifer system.</title>
        <authorList>
            <person name="Anantharaman K."/>
            <person name="Brown C.T."/>
            <person name="Hug L.A."/>
            <person name="Sharon I."/>
            <person name="Castelle C.J."/>
            <person name="Probst A.J."/>
            <person name="Thomas B.C."/>
            <person name="Singh A."/>
            <person name="Wilkins M.J."/>
            <person name="Karaoz U."/>
            <person name="Brodie E.L."/>
            <person name="Williams K.H."/>
            <person name="Hubbard S.S."/>
            <person name="Banfield J.F."/>
        </authorList>
    </citation>
    <scope>NUCLEOTIDE SEQUENCE [LARGE SCALE GENOMIC DNA]</scope>
</reference>
<protein>
    <recommendedName>
        <fullName evidence="4">Tail specific protease domain-containing protein</fullName>
    </recommendedName>
</protein>